<evidence type="ECO:0000313" key="3">
    <source>
        <dbReference type="EMBL" id="MCA9374752.1"/>
    </source>
</evidence>
<keyword evidence="2" id="KW-1133">Transmembrane helix</keyword>
<organism evidence="3 4">
    <name type="scientific">Candidatus Dojkabacteria bacterium</name>
    <dbReference type="NCBI Taxonomy" id="2099670"/>
    <lineage>
        <taxon>Bacteria</taxon>
        <taxon>Candidatus Dojkabacteria</taxon>
    </lineage>
</organism>
<evidence type="ECO:0000256" key="1">
    <source>
        <dbReference type="SAM" id="Coils"/>
    </source>
</evidence>
<evidence type="ECO:0000313" key="4">
    <source>
        <dbReference type="Proteomes" id="UP000748332"/>
    </source>
</evidence>
<accession>A0A955HY92</accession>
<feature type="coiled-coil region" evidence="1">
    <location>
        <begin position="50"/>
        <end position="81"/>
    </location>
</feature>
<evidence type="ECO:0000256" key="2">
    <source>
        <dbReference type="SAM" id="Phobius"/>
    </source>
</evidence>
<feature type="transmembrane region" description="Helical" evidence="2">
    <location>
        <begin position="15"/>
        <end position="37"/>
    </location>
</feature>
<sequence length="280" mass="32847">MVQATSINDVKKRYLVVYATVLSVIFVLLTIIVFIFLTDRNLRKADSEDLDALIQNRQFEVNKLEQLNNEFNLEFDKLNTMTKLKDRKKQLTLLQDLNKGRSEELDKVFDYSEKILKLGNNDDTNIIRQYDSISRELYFEYDSLLSFDSITNNYYIQAQASNSCFNKINFEDSNKKVVAALEKCINEINKERDLVNDLPYETKETVEYLNKKKEYWQATRSLYAAIEAQDEDQAKTLRKSINTLDKEKDKLRTSSDKEITNLISIHLQEIRSLESTLEQL</sequence>
<keyword evidence="2" id="KW-0472">Membrane</keyword>
<reference evidence="3" key="2">
    <citation type="journal article" date="2021" name="Microbiome">
        <title>Successional dynamics and alternative stable states in a saline activated sludge microbial community over 9 years.</title>
        <authorList>
            <person name="Wang Y."/>
            <person name="Ye J."/>
            <person name="Ju F."/>
            <person name="Liu L."/>
            <person name="Boyd J.A."/>
            <person name="Deng Y."/>
            <person name="Parks D.H."/>
            <person name="Jiang X."/>
            <person name="Yin X."/>
            <person name="Woodcroft B.J."/>
            <person name="Tyson G.W."/>
            <person name="Hugenholtz P."/>
            <person name="Polz M.F."/>
            <person name="Zhang T."/>
        </authorList>
    </citation>
    <scope>NUCLEOTIDE SEQUENCE</scope>
    <source>
        <strain evidence="3">HKST-UBA16</strain>
    </source>
</reference>
<proteinExistence type="predicted"/>
<dbReference type="AlphaFoldDB" id="A0A955HY92"/>
<comment type="caution">
    <text evidence="3">The sequence shown here is derived from an EMBL/GenBank/DDBJ whole genome shotgun (WGS) entry which is preliminary data.</text>
</comment>
<dbReference type="EMBL" id="JAGQLM010000014">
    <property type="protein sequence ID" value="MCA9374752.1"/>
    <property type="molecule type" value="Genomic_DNA"/>
</dbReference>
<protein>
    <submittedName>
        <fullName evidence="3">Uncharacterized protein</fullName>
    </submittedName>
</protein>
<name>A0A955HY92_9BACT</name>
<keyword evidence="2" id="KW-0812">Transmembrane</keyword>
<gene>
    <name evidence="3" type="ORF">KC622_00305</name>
</gene>
<keyword evidence="1" id="KW-0175">Coiled coil</keyword>
<dbReference type="Proteomes" id="UP000748332">
    <property type="component" value="Unassembled WGS sequence"/>
</dbReference>
<reference evidence="3" key="1">
    <citation type="submission" date="2020-04" db="EMBL/GenBank/DDBJ databases">
        <authorList>
            <person name="Zhang T."/>
        </authorList>
    </citation>
    <scope>NUCLEOTIDE SEQUENCE</scope>
    <source>
        <strain evidence="3">HKST-UBA16</strain>
    </source>
</reference>